<gene>
    <name evidence="1" type="ORF">CK203_006940</name>
</gene>
<evidence type="ECO:0000313" key="1">
    <source>
        <dbReference type="EMBL" id="RVX19074.1"/>
    </source>
</evidence>
<evidence type="ECO:0000313" key="2">
    <source>
        <dbReference type="Proteomes" id="UP000288805"/>
    </source>
</evidence>
<accession>A0A438KCZ7</accession>
<proteinExistence type="predicted"/>
<dbReference type="GO" id="GO:0004222">
    <property type="term" value="F:metalloendopeptidase activity"/>
    <property type="evidence" value="ECO:0007669"/>
    <property type="project" value="InterPro"/>
</dbReference>
<dbReference type="GO" id="GO:0005524">
    <property type="term" value="F:ATP binding"/>
    <property type="evidence" value="ECO:0007669"/>
    <property type="project" value="InterPro"/>
</dbReference>
<name>A0A438KCZ7_VITVI</name>
<organism evidence="1 2">
    <name type="scientific">Vitis vinifera</name>
    <name type="common">Grape</name>
    <dbReference type="NCBI Taxonomy" id="29760"/>
    <lineage>
        <taxon>Eukaryota</taxon>
        <taxon>Viridiplantae</taxon>
        <taxon>Streptophyta</taxon>
        <taxon>Embryophyta</taxon>
        <taxon>Tracheophyta</taxon>
        <taxon>Spermatophyta</taxon>
        <taxon>Magnoliopsida</taxon>
        <taxon>eudicotyledons</taxon>
        <taxon>Gunneridae</taxon>
        <taxon>Pentapetalae</taxon>
        <taxon>rosids</taxon>
        <taxon>Vitales</taxon>
        <taxon>Vitaceae</taxon>
        <taxon>Viteae</taxon>
        <taxon>Vitis</taxon>
    </lineage>
</organism>
<comment type="caution">
    <text evidence="1">The sequence shown here is derived from an EMBL/GenBank/DDBJ whole genome shotgun (WGS) entry which is preliminary data.</text>
</comment>
<dbReference type="GO" id="GO:0004176">
    <property type="term" value="F:ATP-dependent peptidase activity"/>
    <property type="evidence" value="ECO:0007669"/>
    <property type="project" value="InterPro"/>
</dbReference>
<dbReference type="GO" id="GO:0006508">
    <property type="term" value="P:proteolysis"/>
    <property type="evidence" value="ECO:0007669"/>
    <property type="project" value="InterPro"/>
</dbReference>
<dbReference type="EMBL" id="QGNW01000010">
    <property type="protein sequence ID" value="RVX19074.1"/>
    <property type="molecule type" value="Genomic_DNA"/>
</dbReference>
<reference evidence="1 2" key="1">
    <citation type="journal article" date="2018" name="PLoS Genet.">
        <title>Population sequencing reveals clonal diversity and ancestral inbreeding in the grapevine cultivar Chardonnay.</title>
        <authorList>
            <person name="Roach M.J."/>
            <person name="Johnson D.L."/>
            <person name="Bohlmann J."/>
            <person name="van Vuuren H.J."/>
            <person name="Jones S.J."/>
            <person name="Pretorius I.S."/>
            <person name="Schmidt S.A."/>
            <person name="Borneman A.R."/>
        </authorList>
    </citation>
    <scope>NUCLEOTIDE SEQUENCE [LARGE SCALE GENOMIC DNA]</scope>
    <source>
        <strain evidence="2">cv. Chardonnay</strain>
        <tissue evidence="1">Leaf</tissue>
    </source>
</reference>
<dbReference type="OrthoDB" id="66620at2759"/>
<dbReference type="PANTHER" id="PTHR33471">
    <property type="entry name" value="ATP-DEPENDENT ZINC METALLOPROTEASE-RELATED"/>
    <property type="match status" value="1"/>
</dbReference>
<sequence length="156" mass="17177">MPLSMDLVLVQKVRTTEIVEKKFSKGNVMVVSNICVSVACSPKKAKFLPSYSGLLALVVTLNRFSCVIVAGLIAEYLVFGCSEGLHSDVEQLDEVLKWLGFSEGEAYSQMKWAVLNTVLILSRHHEARLRLAKAMALGKSVGYCIDTIENVINEVI</sequence>
<dbReference type="SUPFAM" id="SSF140990">
    <property type="entry name" value="FtsH protease domain-like"/>
    <property type="match status" value="1"/>
</dbReference>
<dbReference type="InterPro" id="IPR037219">
    <property type="entry name" value="Peptidase_M41-like"/>
</dbReference>
<dbReference type="PANTHER" id="PTHR33471:SF4">
    <property type="entry name" value="T22H22.11 PROTEIN"/>
    <property type="match status" value="1"/>
</dbReference>
<protein>
    <submittedName>
        <fullName evidence="1">Uncharacterized protein</fullName>
    </submittedName>
</protein>
<dbReference type="Proteomes" id="UP000288805">
    <property type="component" value="Unassembled WGS sequence"/>
</dbReference>
<dbReference type="AlphaFoldDB" id="A0A438KCZ7"/>